<evidence type="ECO:0000256" key="1">
    <source>
        <dbReference type="SAM" id="MobiDB-lite"/>
    </source>
</evidence>
<feature type="region of interest" description="Disordered" evidence="1">
    <location>
        <begin position="1"/>
        <end position="52"/>
    </location>
</feature>
<reference evidence="2 3" key="1">
    <citation type="submission" date="2019-09" db="EMBL/GenBank/DDBJ databases">
        <title>Complete genome sequence of Sporolactobacillus terrae 70-3.</title>
        <authorList>
            <person name="Tanaka N."/>
            <person name="Shiwa Y."/>
            <person name="Fujita N."/>
            <person name="Tanasupawat S."/>
        </authorList>
    </citation>
    <scope>NUCLEOTIDE SEQUENCE [LARGE SCALE GENOMIC DNA]</scope>
    <source>
        <strain evidence="2 3">70-3</strain>
    </source>
</reference>
<dbReference type="EMBL" id="AP021853">
    <property type="protein sequence ID" value="BBN99558.1"/>
    <property type="molecule type" value="Genomic_DNA"/>
</dbReference>
<dbReference type="Proteomes" id="UP000326951">
    <property type="component" value="Chromosome"/>
</dbReference>
<name>A0A5K7X3Q0_9BACL</name>
<accession>A0A5K7X3Q0</accession>
<dbReference type="AlphaFoldDB" id="A0A5K7X3Q0"/>
<evidence type="ECO:0000313" key="3">
    <source>
        <dbReference type="Proteomes" id="UP000326951"/>
    </source>
</evidence>
<feature type="compositionally biased region" description="Basic and acidic residues" evidence="1">
    <location>
        <begin position="22"/>
        <end position="34"/>
    </location>
</feature>
<evidence type="ECO:0000313" key="2">
    <source>
        <dbReference type="EMBL" id="BBN99558.1"/>
    </source>
</evidence>
<organism evidence="2 3">
    <name type="scientific">Sporolactobacillus terrae</name>
    <dbReference type="NCBI Taxonomy" id="269673"/>
    <lineage>
        <taxon>Bacteria</taxon>
        <taxon>Bacillati</taxon>
        <taxon>Bacillota</taxon>
        <taxon>Bacilli</taxon>
        <taxon>Bacillales</taxon>
        <taxon>Sporolactobacillaceae</taxon>
        <taxon>Sporolactobacillus</taxon>
    </lineage>
</organism>
<protein>
    <submittedName>
        <fullName evidence="2">Uncharacterized protein</fullName>
    </submittedName>
</protein>
<sequence>MASASCMQRESHHLLWKKIRKRETPAGEQAKGDSADFSMSTKEAPGMTAASE</sequence>
<gene>
    <name evidence="2" type="ORF">St703_22630</name>
</gene>
<proteinExistence type="predicted"/>